<accession>K0KLM0</accession>
<dbReference type="EMBL" id="CAIF01000033">
    <property type="protein sequence ID" value="CCH42018.1"/>
    <property type="molecule type" value="Genomic_DNA"/>
</dbReference>
<comment type="caution">
    <text evidence="1">The sequence shown here is derived from an EMBL/GenBank/DDBJ whole genome shotgun (WGS) entry which is preliminary data.</text>
</comment>
<keyword evidence="2" id="KW-1185">Reference proteome</keyword>
<dbReference type="InParanoid" id="K0KLM0"/>
<dbReference type="HOGENOM" id="CLU_1705630_0_0_1"/>
<evidence type="ECO:0000313" key="2">
    <source>
        <dbReference type="Proteomes" id="UP000009328"/>
    </source>
</evidence>
<name>K0KLM0_WICCF</name>
<protein>
    <submittedName>
        <fullName evidence="1">Uncharacterized protein</fullName>
    </submittedName>
</protein>
<gene>
    <name evidence="1" type="ORF">BN7_1557</name>
</gene>
<reference evidence="1 2" key="1">
    <citation type="journal article" date="2012" name="Eukaryot. Cell">
        <title>Draft genome sequence of Wickerhamomyces ciferrii NRRL Y-1031 F-60-10.</title>
        <authorList>
            <person name="Schneider J."/>
            <person name="Andrea H."/>
            <person name="Blom J."/>
            <person name="Jaenicke S."/>
            <person name="Ruckert C."/>
            <person name="Schorsch C."/>
            <person name="Szczepanowski R."/>
            <person name="Farwick M."/>
            <person name="Goesmann A."/>
            <person name="Puhler A."/>
            <person name="Schaffer S."/>
            <person name="Tauch A."/>
            <person name="Kohler T."/>
            <person name="Brinkrolf K."/>
        </authorList>
    </citation>
    <scope>NUCLEOTIDE SEQUENCE [LARGE SCALE GENOMIC DNA]</scope>
    <source>
        <strain evidence="2">ATCC 14091 / BCRC 22168 / CBS 111 / JCM 3599 / NBRC 0793 / NRRL Y-1031 F-60-10</strain>
    </source>
</reference>
<evidence type="ECO:0000313" key="1">
    <source>
        <dbReference type="EMBL" id="CCH42018.1"/>
    </source>
</evidence>
<dbReference type="AlphaFoldDB" id="K0KLM0"/>
<dbReference type="Proteomes" id="UP000009328">
    <property type="component" value="Unassembled WGS sequence"/>
</dbReference>
<organism evidence="1 2">
    <name type="scientific">Wickerhamomyces ciferrii (strain ATCC 14091 / BCRC 22168 / CBS 111 / JCM 3599 / NBRC 0793 / NRRL Y-1031 F-60-10)</name>
    <name type="common">Yeast</name>
    <name type="synonym">Pichia ciferrii</name>
    <dbReference type="NCBI Taxonomy" id="1206466"/>
    <lineage>
        <taxon>Eukaryota</taxon>
        <taxon>Fungi</taxon>
        <taxon>Dikarya</taxon>
        <taxon>Ascomycota</taxon>
        <taxon>Saccharomycotina</taxon>
        <taxon>Saccharomycetes</taxon>
        <taxon>Phaffomycetales</taxon>
        <taxon>Wickerhamomycetaceae</taxon>
        <taxon>Wickerhamomyces</taxon>
    </lineage>
</organism>
<proteinExistence type="predicted"/>
<sequence>MKKRQLRILESSIHISPTLSNHPENIQRLIIYAKFMRLKKFISRRTFIQTNYKNYIKERIHSPIPNLLKTLNLMTMAVSENPGQKDMDLFLAKKILDNLIEYQNSKQGFINKKLNAKFVPDLIQGRFDKNVVFESMRKYEEVVKGLNRSLGTCL</sequence>